<keyword evidence="1" id="KW-0812">Transmembrane</keyword>
<name>W8B972_CERCA</name>
<evidence type="ECO:0000256" key="1">
    <source>
        <dbReference type="SAM" id="Phobius"/>
    </source>
</evidence>
<proteinExistence type="evidence at transcript level"/>
<sequence length="606" mass="70702">QSNSYFTQKLLYIIEPRYIHSRSIANLYLYLHLLLITSTYIHIMATKRGRGEGDMKKKMARLRFKNLVRSVTLNRIWLMDSGEQKLSLNVKKNINMLIRPQRKVGVLTMAEKTLLRTHHNLRSINDRKNLVNLLAGLTCFSRIPPKVRARLTPVIKLSFIGPGRKIIKEGDPPSTVYFILSGEVEIYRRVYDRATNAYVDKLESISGPGDCIGDIEMLEECLRRNTYISRNQVELLVLHEEDFNNILRPTMVRQWEERKTALLSLEYFKYLNHEQIITACKLGLIRQFDPLETICYEDKGHVSYVHFVISGECMILQCLKIKATTKKGGKSFELVDLSGHEDVNLFQDSSVNESKIDFFKNKTSFFDVNYEIMSEEDEKNKKGSRLFQKMDIKSIELSCGLKRTSEEEITSKIESNFSKEYLSEEEELHVGNYSQRISHSKSKENIPPNDMLNRKSFDYLEELSESIFSNTGYDGRYEKPKMESNTKIENHFIDVGSLTFGGIFSLGEKLEHRVIMARTTVQCLMLPRYWLLERDQNPGNIWQRRRFYLDSTIPSREQLFKDFLTTRKWQQFKTNIISSNLTRYVGNSTKVQDIPIICRIVEPNED</sequence>
<accession>W8B972</accession>
<keyword evidence="1" id="KW-0472">Membrane</keyword>
<reference evidence="3" key="2">
    <citation type="journal article" date="2014" name="BMC Genomics">
        <title>A genomic perspective to assessing quality of mass-reared SIT flies used in Mediterranean fruit fly (Ceratitis capitata) eradication in California.</title>
        <authorList>
            <person name="Calla B."/>
            <person name="Hall B."/>
            <person name="Hou S."/>
            <person name="Geib S.M."/>
        </authorList>
    </citation>
    <scope>NUCLEOTIDE SEQUENCE</scope>
</reference>
<dbReference type="InterPro" id="IPR014710">
    <property type="entry name" value="RmlC-like_jellyroll"/>
</dbReference>
<dbReference type="CDD" id="cd00038">
    <property type="entry name" value="CAP_ED"/>
    <property type="match status" value="1"/>
</dbReference>
<dbReference type="OrthoDB" id="166212at2759"/>
<dbReference type="SMART" id="SM00100">
    <property type="entry name" value="cNMP"/>
    <property type="match status" value="1"/>
</dbReference>
<dbReference type="InterPro" id="IPR018490">
    <property type="entry name" value="cNMP-bd_dom_sf"/>
</dbReference>
<reference evidence="3" key="1">
    <citation type="submission" date="2013-07" db="EMBL/GenBank/DDBJ databases">
        <authorList>
            <person name="Geib S."/>
        </authorList>
    </citation>
    <scope>NUCLEOTIDE SEQUENCE</scope>
</reference>
<feature type="domain" description="Cyclic nucleotide-binding" evidence="2">
    <location>
        <begin position="139"/>
        <end position="250"/>
    </location>
</feature>
<dbReference type="PANTHER" id="PTHR23011:SF41">
    <property type="entry name" value="CYCLIC NUCLEOTIDE-BINDING DOMAIN-CONTAINING PROTEIN"/>
    <property type="match status" value="1"/>
</dbReference>
<evidence type="ECO:0000313" key="3">
    <source>
        <dbReference type="EMBL" id="JAB97805.1"/>
    </source>
</evidence>
<dbReference type="InterPro" id="IPR000595">
    <property type="entry name" value="cNMP-bd_dom"/>
</dbReference>
<organism evidence="3">
    <name type="scientific">Ceratitis capitata</name>
    <name type="common">Mediterranean fruit fly</name>
    <name type="synonym">Tephritis capitata</name>
    <dbReference type="NCBI Taxonomy" id="7213"/>
    <lineage>
        <taxon>Eukaryota</taxon>
        <taxon>Metazoa</taxon>
        <taxon>Ecdysozoa</taxon>
        <taxon>Arthropoda</taxon>
        <taxon>Hexapoda</taxon>
        <taxon>Insecta</taxon>
        <taxon>Pterygota</taxon>
        <taxon>Neoptera</taxon>
        <taxon>Endopterygota</taxon>
        <taxon>Diptera</taxon>
        <taxon>Brachycera</taxon>
        <taxon>Muscomorpha</taxon>
        <taxon>Tephritoidea</taxon>
        <taxon>Tephritidae</taxon>
        <taxon>Ceratitis</taxon>
        <taxon>Ceratitis</taxon>
    </lineage>
</organism>
<feature type="transmembrane region" description="Helical" evidence="1">
    <location>
        <begin position="27"/>
        <end position="45"/>
    </location>
</feature>
<dbReference type="Gene3D" id="2.60.120.10">
    <property type="entry name" value="Jelly Rolls"/>
    <property type="match status" value="1"/>
</dbReference>
<dbReference type="PROSITE" id="PS50042">
    <property type="entry name" value="CNMP_BINDING_3"/>
    <property type="match status" value="1"/>
</dbReference>
<dbReference type="EMBL" id="GAMC01008750">
    <property type="protein sequence ID" value="JAB97805.1"/>
    <property type="molecule type" value="mRNA"/>
</dbReference>
<protein>
    <submittedName>
        <fullName evidence="3">Cyclic nucleotide-binding domain-containing protein 2</fullName>
    </submittedName>
</protein>
<dbReference type="SUPFAM" id="SSF51206">
    <property type="entry name" value="cAMP-binding domain-like"/>
    <property type="match status" value="2"/>
</dbReference>
<dbReference type="AlphaFoldDB" id="W8B972"/>
<evidence type="ECO:0000259" key="2">
    <source>
        <dbReference type="PROSITE" id="PS50042"/>
    </source>
</evidence>
<feature type="non-terminal residue" evidence="3">
    <location>
        <position position="1"/>
    </location>
</feature>
<dbReference type="PANTHER" id="PTHR23011">
    <property type="entry name" value="CYCLIC NUCLEOTIDE-BINDING DOMAIN CONTAINING PROTEIN"/>
    <property type="match status" value="1"/>
</dbReference>
<keyword evidence="1" id="KW-1133">Transmembrane helix</keyword>
<dbReference type="Pfam" id="PF00027">
    <property type="entry name" value="cNMP_binding"/>
    <property type="match status" value="1"/>
</dbReference>
<gene>
    <name evidence="3" type="primary">CT152</name>
</gene>